<evidence type="ECO:0008006" key="6">
    <source>
        <dbReference type="Google" id="ProtNLM"/>
    </source>
</evidence>
<dbReference type="GO" id="GO:0006629">
    <property type="term" value="P:lipid metabolic process"/>
    <property type="evidence" value="ECO:0007669"/>
    <property type="project" value="InterPro"/>
</dbReference>
<dbReference type="InterPro" id="IPR042998">
    <property type="entry name" value="PLIN1"/>
</dbReference>
<dbReference type="PANTHER" id="PTHR47138:SF1">
    <property type="entry name" value="PERILIPIN-1"/>
    <property type="match status" value="1"/>
</dbReference>
<proteinExistence type="inferred from homology"/>
<organism evidence="4 5">
    <name type="scientific">Bambusicola thoracicus</name>
    <name type="common">Chinese bamboo-partridge</name>
    <name type="synonym">Perdix thoracica</name>
    <dbReference type="NCBI Taxonomy" id="9083"/>
    <lineage>
        <taxon>Eukaryota</taxon>
        <taxon>Metazoa</taxon>
        <taxon>Chordata</taxon>
        <taxon>Craniata</taxon>
        <taxon>Vertebrata</taxon>
        <taxon>Euteleostomi</taxon>
        <taxon>Archelosauria</taxon>
        <taxon>Archosauria</taxon>
        <taxon>Dinosauria</taxon>
        <taxon>Saurischia</taxon>
        <taxon>Theropoda</taxon>
        <taxon>Coelurosauria</taxon>
        <taxon>Aves</taxon>
        <taxon>Neognathae</taxon>
        <taxon>Galloanserae</taxon>
        <taxon>Galliformes</taxon>
        <taxon>Phasianidae</taxon>
        <taxon>Perdicinae</taxon>
        <taxon>Bambusicola</taxon>
    </lineage>
</organism>
<dbReference type="OrthoDB" id="376826at2759"/>
<evidence type="ECO:0000313" key="4">
    <source>
        <dbReference type="EMBL" id="POI31509.1"/>
    </source>
</evidence>
<evidence type="ECO:0000256" key="3">
    <source>
        <dbReference type="ARBA" id="ARBA00022677"/>
    </source>
</evidence>
<name>A0A2P4T550_BAMTH</name>
<dbReference type="InterPro" id="IPR004279">
    <property type="entry name" value="Perilipin"/>
</dbReference>
<evidence type="ECO:0000256" key="1">
    <source>
        <dbReference type="ARBA" id="ARBA00004502"/>
    </source>
</evidence>
<keyword evidence="5" id="KW-1185">Reference proteome</keyword>
<accession>A0A2P4T550</accession>
<evidence type="ECO:0000313" key="5">
    <source>
        <dbReference type="Proteomes" id="UP000237246"/>
    </source>
</evidence>
<protein>
    <recommendedName>
        <fullName evidence="6">Perilipin 1</fullName>
    </recommendedName>
</protein>
<feature type="non-terminal residue" evidence="4">
    <location>
        <position position="1"/>
    </location>
</feature>
<dbReference type="Pfam" id="PF03036">
    <property type="entry name" value="Perilipin"/>
    <property type="match status" value="1"/>
</dbReference>
<evidence type="ECO:0000256" key="2">
    <source>
        <dbReference type="ARBA" id="ARBA00006311"/>
    </source>
</evidence>
<sequence>FTDHRPRGQTQLFLRSGCWLAPNWSPSDAQENVLQRVLQLPVVSSTCESLQRTYASTKEVHPFVASVCEVYVQGVKGASALAMWSMEPVVRRLEPQSPSLNLHSALMLLPKAVSMANSLACRGLDHLEEKIPALQYPVDK</sequence>
<comment type="similarity">
    <text evidence="2">Belongs to the perilipin family.</text>
</comment>
<comment type="caution">
    <text evidence="4">The sequence shown here is derived from an EMBL/GenBank/DDBJ whole genome shotgun (WGS) entry which is preliminary data.</text>
</comment>
<dbReference type="Proteomes" id="UP000237246">
    <property type="component" value="Unassembled WGS sequence"/>
</dbReference>
<keyword evidence="3" id="KW-0551">Lipid droplet</keyword>
<comment type="subcellular location">
    <subcellularLocation>
        <location evidence="1">Lipid droplet</location>
    </subcellularLocation>
</comment>
<dbReference type="PANTHER" id="PTHR47138">
    <property type="entry name" value="PERILIPIN-1"/>
    <property type="match status" value="1"/>
</dbReference>
<gene>
    <name evidence="4" type="ORF">CIB84_004741</name>
</gene>
<dbReference type="GO" id="GO:0005811">
    <property type="term" value="C:lipid droplet"/>
    <property type="evidence" value="ECO:0007669"/>
    <property type="project" value="UniProtKB-SubCell"/>
</dbReference>
<dbReference type="EMBL" id="PPHD01008411">
    <property type="protein sequence ID" value="POI31509.1"/>
    <property type="molecule type" value="Genomic_DNA"/>
</dbReference>
<reference evidence="4 5" key="1">
    <citation type="submission" date="2018-01" db="EMBL/GenBank/DDBJ databases">
        <title>Comparison of the Chinese Bamboo Partridge and Red Junglefowl genome sequences highlights the importance of demography in genome evolution.</title>
        <authorList>
            <person name="Tiley G.P."/>
            <person name="Kimball R.T."/>
            <person name="Braun E.L."/>
            <person name="Burleigh J.G."/>
        </authorList>
    </citation>
    <scope>NUCLEOTIDE SEQUENCE [LARGE SCALE GENOMIC DNA]</scope>
    <source>
        <strain evidence="4">RTK389</strain>
        <tissue evidence="4">Blood</tissue>
    </source>
</reference>
<dbReference type="AlphaFoldDB" id="A0A2P4T550"/>